<proteinExistence type="inferred from homology"/>
<sequence>MGAIKGIILDKDGTLFDYGKVWGPVLSSAISRGLAKAKMPEKRKNECISDFCRIVGVDGDGNTYPDGIIFRHDKLLSATLRVLSLTFHYRMNPWRVWKSVKGILNHEDFGLSERLEHMTFPYVKEVIKAMHDRGYIIGIVTTDTDISTELFLKKMEITEYISFRRTKDSPTHKKPNPEAIREFCSEFNLESSEVAVVGDTIVDMEFAKEGKAGYAVAVLTGSGDIEGLGEKADAVYPELKDILSDPVLFS</sequence>
<dbReference type="SUPFAM" id="SSF56784">
    <property type="entry name" value="HAD-like"/>
    <property type="match status" value="1"/>
</dbReference>
<organism evidence="5 6">
    <name type="scientific">Candidatus Ornithospirochaeta stercoravium</name>
    <dbReference type="NCBI Taxonomy" id="2840897"/>
    <lineage>
        <taxon>Bacteria</taxon>
        <taxon>Pseudomonadati</taxon>
        <taxon>Spirochaetota</taxon>
        <taxon>Spirochaetia</taxon>
        <taxon>Spirochaetales</taxon>
        <taxon>Spirochaetaceae</taxon>
        <taxon>Spirochaetaceae incertae sedis</taxon>
        <taxon>Candidatus Ornithospirochaeta</taxon>
    </lineage>
</organism>
<evidence type="ECO:0000256" key="2">
    <source>
        <dbReference type="ARBA" id="ARBA00004818"/>
    </source>
</evidence>
<comment type="similarity">
    <text evidence="3">Belongs to the HAD-like hydrolase superfamily. CbbY/CbbZ/Gph/YieH family.</text>
</comment>
<evidence type="ECO:0000313" key="5">
    <source>
        <dbReference type="EMBL" id="MBO8469057.1"/>
    </source>
</evidence>
<comment type="caution">
    <text evidence="5">The sequence shown here is derived from an EMBL/GenBank/DDBJ whole genome shotgun (WGS) entry which is preliminary data.</text>
</comment>
<dbReference type="InterPro" id="IPR050155">
    <property type="entry name" value="HAD-like_hydrolase_sf"/>
</dbReference>
<dbReference type="SFLD" id="SFLDS00003">
    <property type="entry name" value="Haloacid_Dehalogenase"/>
    <property type="match status" value="1"/>
</dbReference>
<gene>
    <name evidence="5" type="ORF">IAA72_04665</name>
</gene>
<dbReference type="PANTHER" id="PTHR43434:SF1">
    <property type="entry name" value="PHOSPHOGLYCOLATE PHOSPHATASE"/>
    <property type="match status" value="1"/>
</dbReference>
<comment type="catalytic activity">
    <reaction evidence="1">
        <text>2-phosphoglycolate + H2O = glycolate + phosphate</text>
        <dbReference type="Rhea" id="RHEA:14369"/>
        <dbReference type="ChEBI" id="CHEBI:15377"/>
        <dbReference type="ChEBI" id="CHEBI:29805"/>
        <dbReference type="ChEBI" id="CHEBI:43474"/>
        <dbReference type="ChEBI" id="CHEBI:58033"/>
        <dbReference type="EC" id="3.1.3.18"/>
    </reaction>
</comment>
<dbReference type="GO" id="GO:0006281">
    <property type="term" value="P:DNA repair"/>
    <property type="evidence" value="ECO:0007669"/>
    <property type="project" value="TreeGrafter"/>
</dbReference>
<dbReference type="PANTHER" id="PTHR43434">
    <property type="entry name" value="PHOSPHOGLYCOLATE PHOSPHATASE"/>
    <property type="match status" value="1"/>
</dbReference>
<dbReference type="NCBIfam" id="TIGR01549">
    <property type="entry name" value="HAD-SF-IA-v1"/>
    <property type="match status" value="1"/>
</dbReference>
<dbReference type="Gene3D" id="3.40.50.1000">
    <property type="entry name" value="HAD superfamily/HAD-like"/>
    <property type="match status" value="1"/>
</dbReference>
<protein>
    <recommendedName>
        <fullName evidence="4">phosphoglycolate phosphatase</fullName>
        <ecNumber evidence="4">3.1.3.18</ecNumber>
    </recommendedName>
</protein>
<dbReference type="SFLD" id="SFLDG01129">
    <property type="entry name" value="C1.5:_HAD__Beta-PGM__Phosphata"/>
    <property type="match status" value="1"/>
</dbReference>
<name>A0A9D9IAK2_9SPIO</name>
<dbReference type="Pfam" id="PF00702">
    <property type="entry name" value="Hydrolase"/>
    <property type="match status" value="1"/>
</dbReference>
<keyword evidence="5" id="KW-0378">Hydrolase</keyword>
<accession>A0A9D9IAK2</accession>
<dbReference type="GO" id="GO:0005829">
    <property type="term" value="C:cytosol"/>
    <property type="evidence" value="ECO:0007669"/>
    <property type="project" value="TreeGrafter"/>
</dbReference>
<reference evidence="5" key="1">
    <citation type="submission" date="2020-10" db="EMBL/GenBank/DDBJ databases">
        <authorList>
            <person name="Gilroy R."/>
        </authorList>
    </citation>
    <scope>NUCLEOTIDE SEQUENCE</scope>
    <source>
        <strain evidence="5">14700</strain>
    </source>
</reference>
<comment type="pathway">
    <text evidence="2">Organic acid metabolism; glycolate biosynthesis; glycolate from 2-phosphoglycolate: step 1/1.</text>
</comment>
<evidence type="ECO:0000256" key="3">
    <source>
        <dbReference type="ARBA" id="ARBA00006171"/>
    </source>
</evidence>
<dbReference type="GO" id="GO:0008967">
    <property type="term" value="F:phosphoglycolate phosphatase activity"/>
    <property type="evidence" value="ECO:0007669"/>
    <property type="project" value="UniProtKB-EC"/>
</dbReference>
<dbReference type="InterPro" id="IPR036412">
    <property type="entry name" value="HAD-like_sf"/>
</dbReference>
<dbReference type="Proteomes" id="UP000810292">
    <property type="component" value="Unassembled WGS sequence"/>
</dbReference>
<dbReference type="EC" id="3.1.3.18" evidence="4"/>
<evidence type="ECO:0000256" key="4">
    <source>
        <dbReference type="ARBA" id="ARBA00013078"/>
    </source>
</evidence>
<evidence type="ECO:0000256" key="1">
    <source>
        <dbReference type="ARBA" id="ARBA00000830"/>
    </source>
</evidence>
<dbReference type="InterPro" id="IPR006439">
    <property type="entry name" value="HAD-SF_hydro_IA"/>
</dbReference>
<reference evidence="5" key="2">
    <citation type="journal article" date="2021" name="PeerJ">
        <title>Extensive microbial diversity within the chicken gut microbiome revealed by metagenomics and culture.</title>
        <authorList>
            <person name="Gilroy R."/>
            <person name="Ravi A."/>
            <person name="Getino M."/>
            <person name="Pursley I."/>
            <person name="Horton D.L."/>
            <person name="Alikhan N.F."/>
            <person name="Baker D."/>
            <person name="Gharbi K."/>
            <person name="Hall N."/>
            <person name="Watson M."/>
            <person name="Adriaenssens E.M."/>
            <person name="Foster-Nyarko E."/>
            <person name="Jarju S."/>
            <person name="Secka A."/>
            <person name="Antonio M."/>
            <person name="Oren A."/>
            <person name="Chaudhuri R.R."/>
            <person name="La Ragione R."/>
            <person name="Hildebrand F."/>
            <person name="Pallen M.J."/>
        </authorList>
    </citation>
    <scope>NUCLEOTIDE SEQUENCE</scope>
    <source>
        <strain evidence="5">14700</strain>
    </source>
</reference>
<evidence type="ECO:0000313" key="6">
    <source>
        <dbReference type="Proteomes" id="UP000810292"/>
    </source>
</evidence>
<dbReference type="AlphaFoldDB" id="A0A9D9IAK2"/>
<dbReference type="InterPro" id="IPR023214">
    <property type="entry name" value="HAD_sf"/>
</dbReference>
<dbReference type="EMBL" id="JADIMF010000073">
    <property type="protein sequence ID" value="MBO8469057.1"/>
    <property type="molecule type" value="Genomic_DNA"/>
</dbReference>